<evidence type="ECO:0008006" key="3">
    <source>
        <dbReference type="Google" id="ProtNLM"/>
    </source>
</evidence>
<sequence length="269" mass="31758">MVRLGDLYRKLAKIVLSLSTLTLSKIGSVERDPKNMTWKVLNRPLSYSMNEVVQLGTLARSIIPNSMYSEASSYFDALVELQISHLIKNILVNEAKNIVGVVDWEFTYTAPVEFSHAPPWWLLLEKPEYWSKGLGDWCSQYDKRLETFLQAMNDCEDESIRAGQLMETQRLSGLMRDSWKSGNFWVMYAARNNFAFDSIYWRKIDRRFFGPTQSFELDNVWKERLHLLTLKEKEYINICVKLRFEQMNTRPLAWDPDEYTRAYECEWVE</sequence>
<comment type="caution">
    <text evidence="1">The sequence shown here is derived from an EMBL/GenBank/DDBJ whole genome shotgun (WGS) entry which is preliminary data.</text>
</comment>
<dbReference type="HOGENOM" id="CLU_028906_1_2_1"/>
<dbReference type="STRING" id="27334.A0A0A2IE50"/>
<keyword evidence="2" id="KW-1185">Reference proteome</keyword>
<dbReference type="PANTHER" id="PTHR21310">
    <property type="entry name" value="AMINOGLYCOSIDE PHOSPHOTRANSFERASE-RELATED-RELATED"/>
    <property type="match status" value="1"/>
</dbReference>
<gene>
    <name evidence="1" type="ORF">PEX2_011580</name>
</gene>
<organism evidence="1 2">
    <name type="scientific">Penicillium expansum</name>
    <name type="common">Blue mold rot fungus</name>
    <dbReference type="NCBI Taxonomy" id="27334"/>
    <lineage>
        <taxon>Eukaryota</taxon>
        <taxon>Fungi</taxon>
        <taxon>Dikarya</taxon>
        <taxon>Ascomycota</taxon>
        <taxon>Pezizomycotina</taxon>
        <taxon>Eurotiomycetes</taxon>
        <taxon>Eurotiomycetidae</taxon>
        <taxon>Eurotiales</taxon>
        <taxon>Aspergillaceae</taxon>
        <taxon>Penicillium</taxon>
    </lineage>
</organism>
<reference evidence="1 2" key="1">
    <citation type="journal article" date="2015" name="Mol. Plant Microbe Interact.">
        <title>Genome, transcriptome, and functional analyses of Penicillium expansum provide new insights into secondary metabolism and pathogenicity.</title>
        <authorList>
            <person name="Ballester A.R."/>
            <person name="Marcet-Houben M."/>
            <person name="Levin E."/>
            <person name="Sela N."/>
            <person name="Selma-Lazaro C."/>
            <person name="Carmona L."/>
            <person name="Wisniewski M."/>
            <person name="Droby S."/>
            <person name="Gonzalez-Candelas L."/>
            <person name="Gabaldon T."/>
        </authorList>
    </citation>
    <scope>NUCLEOTIDE SEQUENCE [LARGE SCALE GENOMIC DNA]</scope>
    <source>
        <strain evidence="1 2">MD-8</strain>
    </source>
</reference>
<dbReference type="InterPro" id="IPR051678">
    <property type="entry name" value="AGP_Transferase"/>
</dbReference>
<evidence type="ECO:0000313" key="1">
    <source>
        <dbReference type="EMBL" id="KGO63369.1"/>
    </source>
</evidence>
<dbReference type="PhylomeDB" id="A0A0A2IE50"/>
<dbReference type="EMBL" id="JQFZ01000002">
    <property type="protein sequence ID" value="KGO63369.1"/>
    <property type="molecule type" value="Genomic_DNA"/>
</dbReference>
<protein>
    <recommendedName>
        <fullName evidence="3">Aminoglycoside phosphotransferase</fullName>
    </recommendedName>
</protein>
<dbReference type="AlphaFoldDB" id="A0A0A2IE50"/>
<proteinExistence type="predicted"/>
<accession>A0A0A2IE50</accession>
<evidence type="ECO:0000313" key="2">
    <source>
        <dbReference type="Proteomes" id="UP000030143"/>
    </source>
</evidence>
<dbReference type="OrthoDB" id="5412996at2759"/>
<dbReference type="Proteomes" id="UP000030143">
    <property type="component" value="Unassembled WGS sequence"/>
</dbReference>
<dbReference type="PANTHER" id="PTHR21310:SF37">
    <property type="entry name" value="AMINOGLYCOSIDE PHOSPHOTRANSFERASE DOMAIN-CONTAINING PROTEIN"/>
    <property type="match status" value="1"/>
</dbReference>
<dbReference type="VEuPathDB" id="FungiDB:PEXP_071700"/>
<dbReference type="RefSeq" id="XP_016603789.1">
    <property type="nucleotide sequence ID" value="XM_016738435.1"/>
</dbReference>
<name>A0A0A2IE50_PENEN</name>
<dbReference type="GeneID" id="27673854"/>